<dbReference type="EMBL" id="KV417647">
    <property type="protein sequence ID" value="KZP12466.1"/>
    <property type="molecule type" value="Genomic_DNA"/>
</dbReference>
<keyword evidence="3" id="KW-1185">Reference proteome</keyword>
<evidence type="ECO:0000256" key="1">
    <source>
        <dbReference type="SAM" id="MobiDB-lite"/>
    </source>
</evidence>
<reference evidence="2 3" key="1">
    <citation type="journal article" date="2016" name="Mol. Biol. Evol.">
        <title>Comparative Genomics of Early-Diverging Mushroom-Forming Fungi Provides Insights into the Origins of Lignocellulose Decay Capabilities.</title>
        <authorList>
            <person name="Nagy L.G."/>
            <person name="Riley R."/>
            <person name="Tritt A."/>
            <person name="Adam C."/>
            <person name="Daum C."/>
            <person name="Floudas D."/>
            <person name="Sun H."/>
            <person name="Yadav J.S."/>
            <person name="Pangilinan J."/>
            <person name="Larsson K.H."/>
            <person name="Matsuura K."/>
            <person name="Barry K."/>
            <person name="Labutti K."/>
            <person name="Kuo R."/>
            <person name="Ohm R.A."/>
            <person name="Bhattacharya S.S."/>
            <person name="Shirouzu T."/>
            <person name="Yoshinaga Y."/>
            <person name="Martin F.M."/>
            <person name="Grigoriev I.V."/>
            <person name="Hibbett D.S."/>
        </authorList>
    </citation>
    <scope>NUCLEOTIDE SEQUENCE [LARGE SCALE GENOMIC DNA]</scope>
    <source>
        <strain evidence="2 3">CBS 109695</strain>
    </source>
</reference>
<evidence type="ECO:0000313" key="2">
    <source>
        <dbReference type="EMBL" id="KZP12466.1"/>
    </source>
</evidence>
<name>A0A166BB83_9AGAM</name>
<sequence>MSDLSKGERYTNLDYDTAAEPAVLSSEIVISYDTTCQAARATASHAAASQADASQATASQAAASQADVS</sequence>
<gene>
    <name evidence="2" type="ORF">FIBSPDRAFT_961412</name>
</gene>
<dbReference type="AlphaFoldDB" id="A0A166BB83"/>
<feature type="region of interest" description="Disordered" evidence="1">
    <location>
        <begin position="43"/>
        <end position="69"/>
    </location>
</feature>
<dbReference type="Proteomes" id="UP000076532">
    <property type="component" value="Unassembled WGS sequence"/>
</dbReference>
<proteinExistence type="predicted"/>
<accession>A0A166BB83</accession>
<organism evidence="2 3">
    <name type="scientific">Athelia psychrophila</name>
    <dbReference type="NCBI Taxonomy" id="1759441"/>
    <lineage>
        <taxon>Eukaryota</taxon>
        <taxon>Fungi</taxon>
        <taxon>Dikarya</taxon>
        <taxon>Basidiomycota</taxon>
        <taxon>Agaricomycotina</taxon>
        <taxon>Agaricomycetes</taxon>
        <taxon>Agaricomycetidae</taxon>
        <taxon>Atheliales</taxon>
        <taxon>Atheliaceae</taxon>
        <taxon>Athelia</taxon>
    </lineage>
</organism>
<protein>
    <submittedName>
        <fullName evidence="2">Uncharacterized protein</fullName>
    </submittedName>
</protein>
<evidence type="ECO:0000313" key="3">
    <source>
        <dbReference type="Proteomes" id="UP000076532"/>
    </source>
</evidence>